<evidence type="ECO:0000256" key="1">
    <source>
        <dbReference type="SAM" id="MobiDB-lite"/>
    </source>
</evidence>
<keyword evidence="3" id="KW-1185">Reference proteome</keyword>
<protein>
    <submittedName>
        <fullName evidence="2">Uncharacterized protein</fullName>
    </submittedName>
</protein>
<reference evidence="2 3" key="1">
    <citation type="submission" date="2019-03" db="EMBL/GenBank/DDBJ databases">
        <title>First draft genome of Liparis tanakae, snailfish: a comprehensive survey of snailfish specific genes.</title>
        <authorList>
            <person name="Kim W."/>
            <person name="Song I."/>
            <person name="Jeong J.-H."/>
            <person name="Kim D."/>
            <person name="Kim S."/>
            <person name="Ryu S."/>
            <person name="Song J.Y."/>
            <person name="Lee S.K."/>
        </authorList>
    </citation>
    <scope>NUCLEOTIDE SEQUENCE [LARGE SCALE GENOMIC DNA]</scope>
    <source>
        <tissue evidence="2">Muscle</tissue>
    </source>
</reference>
<dbReference type="Proteomes" id="UP000314294">
    <property type="component" value="Unassembled WGS sequence"/>
</dbReference>
<organism evidence="2 3">
    <name type="scientific">Liparis tanakae</name>
    <name type="common">Tanaka's snailfish</name>
    <dbReference type="NCBI Taxonomy" id="230148"/>
    <lineage>
        <taxon>Eukaryota</taxon>
        <taxon>Metazoa</taxon>
        <taxon>Chordata</taxon>
        <taxon>Craniata</taxon>
        <taxon>Vertebrata</taxon>
        <taxon>Euteleostomi</taxon>
        <taxon>Actinopterygii</taxon>
        <taxon>Neopterygii</taxon>
        <taxon>Teleostei</taxon>
        <taxon>Neoteleostei</taxon>
        <taxon>Acanthomorphata</taxon>
        <taxon>Eupercaria</taxon>
        <taxon>Perciformes</taxon>
        <taxon>Cottioidei</taxon>
        <taxon>Cottales</taxon>
        <taxon>Liparidae</taxon>
        <taxon>Liparis</taxon>
    </lineage>
</organism>
<accession>A0A4Z2EQ48</accession>
<comment type="caution">
    <text evidence="2">The sequence shown here is derived from an EMBL/GenBank/DDBJ whole genome shotgun (WGS) entry which is preliminary data.</text>
</comment>
<feature type="compositionally biased region" description="Basic residues" evidence="1">
    <location>
        <begin position="36"/>
        <end position="51"/>
    </location>
</feature>
<sequence length="62" mass="7072">MEMVSKGTRTPGKLSEGKWIKRRKRSGEKRGSRALLRTRSRGSSHFSKRRFQVNGVPSVDGR</sequence>
<dbReference type="EMBL" id="SRLO01004170">
    <property type="protein sequence ID" value="TNN30740.1"/>
    <property type="molecule type" value="Genomic_DNA"/>
</dbReference>
<evidence type="ECO:0000313" key="2">
    <source>
        <dbReference type="EMBL" id="TNN30740.1"/>
    </source>
</evidence>
<evidence type="ECO:0000313" key="3">
    <source>
        <dbReference type="Proteomes" id="UP000314294"/>
    </source>
</evidence>
<proteinExistence type="predicted"/>
<name>A0A4Z2EQ48_9TELE</name>
<dbReference type="AlphaFoldDB" id="A0A4Z2EQ48"/>
<feature type="region of interest" description="Disordered" evidence="1">
    <location>
        <begin position="1"/>
        <end position="62"/>
    </location>
</feature>
<gene>
    <name evidence="2" type="ORF">EYF80_059107</name>
</gene>